<protein>
    <submittedName>
        <fullName evidence="1">Uncharacterized protein</fullName>
    </submittedName>
</protein>
<dbReference type="KEGG" id="pfj:MYCFIDRAFT_179449"/>
<reference evidence="1 2" key="1">
    <citation type="journal article" date="2012" name="PLoS Pathog.">
        <title>Diverse lifestyles and strategies of plant pathogenesis encoded in the genomes of eighteen Dothideomycetes fungi.</title>
        <authorList>
            <person name="Ohm R.A."/>
            <person name="Feau N."/>
            <person name="Henrissat B."/>
            <person name="Schoch C.L."/>
            <person name="Horwitz B.A."/>
            <person name="Barry K.W."/>
            <person name="Condon B.J."/>
            <person name="Copeland A.C."/>
            <person name="Dhillon B."/>
            <person name="Glaser F."/>
            <person name="Hesse C.N."/>
            <person name="Kosti I."/>
            <person name="LaButti K."/>
            <person name="Lindquist E.A."/>
            <person name="Lucas S."/>
            <person name="Salamov A.A."/>
            <person name="Bradshaw R.E."/>
            <person name="Ciuffetti L."/>
            <person name="Hamelin R.C."/>
            <person name="Kema G.H.J."/>
            <person name="Lawrence C."/>
            <person name="Scott J.A."/>
            <person name="Spatafora J.W."/>
            <person name="Turgeon B.G."/>
            <person name="de Wit P.J.G.M."/>
            <person name="Zhong S."/>
            <person name="Goodwin S.B."/>
            <person name="Grigoriev I.V."/>
        </authorList>
    </citation>
    <scope>NUCLEOTIDE SEQUENCE [LARGE SCALE GENOMIC DNA]</scope>
    <source>
        <strain evidence="1 2">CIRAD86</strain>
    </source>
</reference>
<dbReference type="HOGENOM" id="CLU_2321359_0_0_1"/>
<dbReference type="VEuPathDB" id="FungiDB:MYCFIDRAFT_179449"/>
<dbReference type="AlphaFoldDB" id="M2YJR3"/>
<dbReference type="GeneID" id="19334126"/>
<gene>
    <name evidence="1" type="ORF">MYCFIDRAFT_179449</name>
</gene>
<dbReference type="RefSeq" id="XP_007931720.1">
    <property type="nucleotide sequence ID" value="XM_007933529.1"/>
</dbReference>
<proteinExistence type="predicted"/>
<dbReference type="EMBL" id="KB446564">
    <property type="protein sequence ID" value="EME77995.1"/>
    <property type="molecule type" value="Genomic_DNA"/>
</dbReference>
<keyword evidence="2" id="KW-1185">Reference proteome</keyword>
<name>M2YJR3_PSEFD</name>
<accession>M2YJR3</accession>
<evidence type="ECO:0000313" key="1">
    <source>
        <dbReference type="EMBL" id="EME77995.1"/>
    </source>
</evidence>
<dbReference type="Proteomes" id="UP000016932">
    <property type="component" value="Unassembled WGS sequence"/>
</dbReference>
<organism evidence="1 2">
    <name type="scientific">Pseudocercospora fijiensis (strain CIRAD86)</name>
    <name type="common">Black leaf streak disease fungus</name>
    <name type="synonym">Mycosphaerella fijiensis</name>
    <dbReference type="NCBI Taxonomy" id="383855"/>
    <lineage>
        <taxon>Eukaryota</taxon>
        <taxon>Fungi</taxon>
        <taxon>Dikarya</taxon>
        <taxon>Ascomycota</taxon>
        <taxon>Pezizomycotina</taxon>
        <taxon>Dothideomycetes</taxon>
        <taxon>Dothideomycetidae</taxon>
        <taxon>Mycosphaerellales</taxon>
        <taxon>Mycosphaerellaceae</taxon>
        <taxon>Pseudocercospora</taxon>
    </lineage>
</organism>
<sequence>MVGTRVRLLTATALRVQYCRVDGYVAGGGLARLHAWLAGEEGRPLSGTSVASWDALGSARRRVDGVGYVTADVRVRVRWHTDGISSTLAVTLRSTPRPM</sequence>
<evidence type="ECO:0000313" key="2">
    <source>
        <dbReference type="Proteomes" id="UP000016932"/>
    </source>
</evidence>